<evidence type="ECO:0000259" key="1">
    <source>
        <dbReference type="Pfam" id="PF00239"/>
    </source>
</evidence>
<dbReference type="InterPro" id="IPR036162">
    <property type="entry name" value="Resolvase-like_N_sf"/>
</dbReference>
<dbReference type="InterPro" id="IPR006119">
    <property type="entry name" value="Resolv_N"/>
</dbReference>
<organism evidence="2 4">
    <name type="scientific">Novosphingobium umbonatum</name>
    <dbReference type="NCBI Taxonomy" id="1908524"/>
    <lineage>
        <taxon>Bacteria</taxon>
        <taxon>Pseudomonadati</taxon>
        <taxon>Pseudomonadota</taxon>
        <taxon>Alphaproteobacteria</taxon>
        <taxon>Sphingomonadales</taxon>
        <taxon>Sphingomonadaceae</taxon>
        <taxon>Novosphingobium</taxon>
    </lineage>
</organism>
<protein>
    <submittedName>
        <fullName evidence="2">Recombinase family protein</fullName>
    </submittedName>
</protein>
<proteinExistence type="predicted"/>
<comment type="caution">
    <text evidence="2">The sequence shown here is derived from an EMBL/GenBank/DDBJ whole genome shotgun (WGS) entry which is preliminary data.</text>
</comment>
<dbReference type="AlphaFoldDB" id="A0A3S2UL96"/>
<dbReference type="EMBL" id="SACO01000081">
    <property type="protein sequence ID" value="RVU00488.1"/>
    <property type="molecule type" value="Genomic_DNA"/>
</dbReference>
<sequence length="83" mass="9374">MHFFQYKGQLHRFKVKIVSITQAFGDDPASDLAIGMLSLFDEYQSAEIQKHVTRTMLANAKQGNWNGQTPPFGYMTVAVPQPK</sequence>
<gene>
    <name evidence="3" type="ORF">EOE18_18395</name>
    <name evidence="2" type="ORF">EOE18_18410</name>
</gene>
<dbReference type="Gene3D" id="3.40.50.1390">
    <property type="entry name" value="Resolvase, N-terminal catalytic domain"/>
    <property type="match status" value="1"/>
</dbReference>
<dbReference type="EMBL" id="SACO01000076">
    <property type="protein sequence ID" value="RVU00496.1"/>
    <property type="molecule type" value="Genomic_DNA"/>
</dbReference>
<dbReference type="Proteomes" id="UP000282837">
    <property type="component" value="Unassembled WGS sequence"/>
</dbReference>
<reference evidence="2 4" key="1">
    <citation type="submission" date="2019-01" db="EMBL/GenBank/DDBJ databases">
        <authorList>
            <person name="Chen W.-M."/>
        </authorList>
    </citation>
    <scope>NUCLEOTIDE SEQUENCE [LARGE SCALE GENOMIC DNA]</scope>
    <source>
        <strain evidence="2 4">FSY-9</strain>
    </source>
</reference>
<keyword evidence="4" id="KW-1185">Reference proteome</keyword>
<dbReference type="GO" id="GO:0003677">
    <property type="term" value="F:DNA binding"/>
    <property type="evidence" value="ECO:0007669"/>
    <property type="project" value="InterPro"/>
</dbReference>
<feature type="non-terminal residue" evidence="2">
    <location>
        <position position="83"/>
    </location>
</feature>
<evidence type="ECO:0000313" key="3">
    <source>
        <dbReference type="EMBL" id="RVU00496.1"/>
    </source>
</evidence>
<dbReference type="SUPFAM" id="SSF53041">
    <property type="entry name" value="Resolvase-like"/>
    <property type="match status" value="1"/>
</dbReference>
<dbReference type="Pfam" id="PF00239">
    <property type="entry name" value="Resolvase"/>
    <property type="match status" value="1"/>
</dbReference>
<dbReference type="GO" id="GO:0000150">
    <property type="term" value="F:DNA strand exchange activity"/>
    <property type="evidence" value="ECO:0007669"/>
    <property type="project" value="InterPro"/>
</dbReference>
<feature type="domain" description="Resolvase/invertase-type recombinase catalytic" evidence="1">
    <location>
        <begin position="2"/>
        <end position="65"/>
    </location>
</feature>
<evidence type="ECO:0000313" key="2">
    <source>
        <dbReference type="EMBL" id="RVU00488.1"/>
    </source>
</evidence>
<name>A0A3S2UL96_9SPHN</name>
<evidence type="ECO:0000313" key="4">
    <source>
        <dbReference type="Proteomes" id="UP000282837"/>
    </source>
</evidence>
<accession>A0A3S2UL96</accession>